<accession>Q72KT6</accession>
<dbReference type="HOGENOM" id="CLU_019796_1_2_0"/>
<dbReference type="CDD" id="cd05301">
    <property type="entry name" value="GDH"/>
    <property type="match status" value="1"/>
</dbReference>
<dbReference type="InterPro" id="IPR029753">
    <property type="entry name" value="D-isomer_DH_CS"/>
</dbReference>
<evidence type="ECO:0000259" key="7">
    <source>
        <dbReference type="Pfam" id="PF02826"/>
    </source>
</evidence>
<dbReference type="PANTHER" id="PTHR10996:SF257">
    <property type="entry name" value="GLYOXYLATE REDUCTASE 1"/>
    <property type="match status" value="1"/>
</dbReference>
<name>Q72KT6_THET2</name>
<protein>
    <submittedName>
        <fullName evidence="8">Glycerate dehydrogenase/glyoxylate reductase</fullName>
    </submittedName>
</protein>
<dbReference type="PROSITE" id="PS00670">
    <property type="entry name" value="D_2_HYDROXYACID_DH_2"/>
    <property type="match status" value="1"/>
</dbReference>
<evidence type="ECO:0000313" key="8">
    <source>
        <dbReference type="EMBL" id="AAS80779.1"/>
    </source>
</evidence>
<dbReference type="Pfam" id="PF02826">
    <property type="entry name" value="2-Hacid_dh_C"/>
    <property type="match status" value="1"/>
</dbReference>
<feature type="region of interest" description="Disordered" evidence="5">
    <location>
        <begin position="1"/>
        <end position="25"/>
    </location>
</feature>
<dbReference type="AlphaFoldDB" id="Q72KT6"/>
<dbReference type="Pfam" id="PF00389">
    <property type="entry name" value="2-Hacid_dh"/>
    <property type="match status" value="1"/>
</dbReference>
<dbReference type="InterPro" id="IPR006140">
    <property type="entry name" value="D-isomer_DH_NAD-bd"/>
</dbReference>
<evidence type="ECO:0000256" key="5">
    <source>
        <dbReference type="SAM" id="MobiDB-lite"/>
    </source>
</evidence>
<evidence type="ECO:0000256" key="3">
    <source>
        <dbReference type="ARBA" id="ARBA00023027"/>
    </source>
</evidence>
<evidence type="ECO:0000256" key="2">
    <source>
        <dbReference type="ARBA" id="ARBA00023002"/>
    </source>
</evidence>
<comment type="similarity">
    <text evidence="1 4">Belongs to the D-isomer specific 2-hydroxyacid dehydrogenase family.</text>
</comment>
<dbReference type="EMBL" id="AE017221">
    <property type="protein sequence ID" value="AAS80779.1"/>
    <property type="molecule type" value="Genomic_DNA"/>
</dbReference>
<dbReference type="InterPro" id="IPR036291">
    <property type="entry name" value="NAD(P)-bd_dom_sf"/>
</dbReference>
<proteinExistence type="inferred from homology"/>
<dbReference type="InterPro" id="IPR006139">
    <property type="entry name" value="D-isomer_2_OHA_DH_cat_dom"/>
</dbReference>
<evidence type="ECO:0000256" key="4">
    <source>
        <dbReference type="RuleBase" id="RU003719"/>
    </source>
</evidence>
<dbReference type="Gene3D" id="3.40.50.720">
    <property type="entry name" value="NAD(P)-binding Rossmann-like Domain"/>
    <property type="match status" value="2"/>
</dbReference>
<evidence type="ECO:0000313" key="9">
    <source>
        <dbReference type="Proteomes" id="UP000000592"/>
    </source>
</evidence>
<dbReference type="PANTHER" id="PTHR10996">
    <property type="entry name" value="2-HYDROXYACID DEHYDROGENASE-RELATED"/>
    <property type="match status" value="1"/>
</dbReference>
<dbReference type="GO" id="GO:0030267">
    <property type="term" value="F:glyoxylate reductase (NADPH) activity"/>
    <property type="evidence" value="ECO:0007669"/>
    <property type="project" value="TreeGrafter"/>
</dbReference>
<feature type="compositionally biased region" description="Pro residues" evidence="5">
    <location>
        <begin position="1"/>
        <end position="20"/>
    </location>
</feature>
<dbReference type="PROSITE" id="PS00671">
    <property type="entry name" value="D_2_HYDROXYACID_DH_3"/>
    <property type="match status" value="1"/>
</dbReference>
<feature type="domain" description="D-isomer specific 2-hydroxyacid dehydrogenase catalytic" evidence="6">
    <location>
        <begin position="30"/>
        <end position="337"/>
    </location>
</feature>
<dbReference type="eggNOG" id="COG1052">
    <property type="taxonomic scope" value="Bacteria"/>
</dbReference>
<gene>
    <name evidence="8" type="ordered locus">TT_C0431</name>
</gene>
<dbReference type="GO" id="GO:0051287">
    <property type="term" value="F:NAD binding"/>
    <property type="evidence" value="ECO:0007669"/>
    <property type="project" value="InterPro"/>
</dbReference>
<dbReference type="GO" id="GO:0005829">
    <property type="term" value="C:cytosol"/>
    <property type="evidence" value="ECO:0007669"/>
    <property type="project" value="TreeGrafter"/>
</dbReference>
<evidence type="ECO:0000259" key="6">
    <source>
        <dbReference type="Pfam" id="PF00389"/>
    </source>
</evidence>
<keyword evidence="2 4" id="KW-0560">Oxidoreductase</keyword>
<sequence>MRPTGAPPWRWPSSPSPGRNPTPVKRGMKVFVTRTLPGKALDRLRERGLEVEVHRGLFLPKAELLKRVEGAVGLIPTVEDRIDAEVMDRAKGLKVIACYSVGVDHVDLEAARERGIRVTHTPGVLTEATADLTLALLLAVARRVVEGAAYARDGLWRAWHPELLLGLDLQGLTLGLVGMGRIGQAVAKRALAFGMRVVYHARTPKPLPYPFLSLEELLKEADVVSLHTPLTPETHRLLNRERLFAMKRGAILINTARGALVDTEALVEALRGHLFGAGLDVTDPEPLPQDHPLYRLPNAVITPHIGSAGRTTRERMAEVAVENLLAVLEGREPPNPVV</sequence>
<dbReference type="SUPFAM" id="SSF51735">
    <property type="entry name" value="NAD(P)-binding Rossmann-fold domains"/>
    <property type="match status" value="1"/>
</dbReference>
<reference evidence="8 9" key="1">
    <citation type="journal article" date="2004" name="Nat. Biotechnol.">
        <title>The genome sequence of the extreme thermophile Thermus thermophilus.</title>
        <authorList>
            <person name="Henne A."/>
            <person name="Brueggemann H."/>
            <person name="Raasch C."/>
            <person name="Wiezer A."/>
            <person name="Hartsch T."/>
            <person name="Liesegang H."/>
            <person name="Johann A."/>
            <person name="Lienard T."/>
            <person name="Gohl O."/>
            <person name="Martinez-Arias R."/>
            <person name="Jacobi C."/>
            <person name="Starkuviene V."/>
            <person name="Schlenczeck S."/>
            <person name="Dencker S."/>
            <person name="Huber R."/>
            <person name="Klenk H.-P."/>
            <person name="Overbeek R."/>
            <person name="Kramer W."/>
            <person name="Merkl R."/>
            <person name="Gottschalk G."/>
            <person name="Fritz H.-J."/>
        </authorList>
    </citation>
    <scope>NUCLEOTIDE SEQUENCE [LARGE SCALE GENOMIC DNA]</scope>
    <source>
        <strain evidence="9">ATCC BAA-163 / DSM 7039 / HB27</strain>
    </source>
</reference>
<dbReference type="GO" id="GO:0016618">
    <property type="term" value="F:hydroxypyruvate reductase [NAD(P)H] activity"/>
    <property type="evidence" value="ECO:0007669"/>
    <property type="project" value="TreeGrafter"/>
</dbReference>
<dbReference type="SUPFAM" id="SSF52283">
    <property type="entry name" value="Formate/glycerate dehydrogenase catalytic domain-like"/>
    <property type="match status" value="1"/>
</dbReference>
<dbReference type="InterPro" id="IPR050223">
    <property type="entry name" value="D-isomer_2-hydroxyacid_DH"/>
</dbReference>
<organism evidence="8 9">
    <name type="scientific">Thermus thermophilus (strain ATCC BAA-163 / DSM 7039 / HB27)</name>
    <dbReference type="NCBI Taxonomy" id="262724"/>
    <lineage>
        <taxon>Bacteria</taxon>
        <taxon>Thermotogati</taxon>
        <taxon>Deinococcota</taxon>
        <taxon>Deinococci</taxon>
        <taxon>Thermales</taxon>
        <taxon>Thermaceae</taxon>
        <taxon>Thermus</taxon>
    </lineage>
</organism>
<keyword evidence="3" id="KW-0520">NAD</keyword>
<dbReference type="FunFam" id="3.40.50.720:FF:000203">
    <property type="entry name" value="D-3-phosphoglycerate dehydrogenase (SerA)"/>
    <property type="match status" value="1"/>
</dbReference>
<feature type="domain" description="D-isomer specific 2-hydroxyacid dehydrogenase NAD-binding" evidence="7">
    <location>
        <begin position="134"/>
        <end position="306"/>
    </location>
</feature>
<evidence type="ECO:0000256" key="1">
    <source>
        <dbReference type="ARBA" id="ARBA00005854"/>
    </source>
</evidence>
<dbReference type="KEGG" id="tth:TT_C0431"/>
<dbReference type="Proteomes" id="UP000000592">
    <property type="component" value="Chromosome"/>
</dbReference>